<dbReference type="GO" id="GO:0015031">
    <property type="term" value="P:protein transport"/>
    <property type="evidence" value="ECO:0007669"/>
    <property type="project" value="UniProtKB-KW"/>
</dbReference>
<feature type="transmembrane region" description="Helical" evidence="13">
    <location>
        <begin position="219"/>
        <end position="237"/>
    </location>
</feature>
<dbReference type="Pfam" id="PF00344">
    <property type="entry name" value="SecY"/>
    <property type="match status" value="1"/>
</dbReference>
<dbReference type="PRINTS" id="PR00303">
    <property type="entry name" value="SECYTRNLCASE"/>
</dbReference>
<dbReference type="FunFam" id="1.10.3370.10:FF:000001">
    <property type="entry name" value="Preprotein translocase subunit SecY"/>
    <property type="match status" value="1"/>
</dbReference>
<dbReference type="InterPro" id="IPR002208">
    <property type="entry name" value="SecY/SEC61-alpha"/>
</dbReference>
<feature type="transmembrane region" description="Helical" evidence="13">
    <location>
        <begin position="94"/>
        <end position="119"/>
    </location>
</feature>
<comment type="caution">
    <text evidence="14">The sequence shown here is derived from an EMBL/GenBank/DDBJ whole genome shotgun (WGS) entry which is preliminary data.</text>
</comment>
<dbReference type="Gene3D" id="1.10.3370.10">
    <property type="entry name" value="SecY subunit domain"/>
    <property type="match status" value="1"/>
</dbReference>
<evidence type="ECO:0000256" key="1">
    <source>
        <dbReference type="ARBA" id="ARBA00004141"/>
    </source>
</evidence>
<dbReference type="PROSITE" id="PS00755">
    <property type="entry name" value="SECY_1"/>
    <property type="match status" value="1"/>
</dbReference>
<reference evidence="14 15" key="1">
    <citation type="journal article" date="2020" name="Biotechnol. Biofuels">
        <title>New insights from the biogas microbiome by comprehensive genome-resolved metagenomics of nearly 1600 species originating from multiple anaerobic digesters.</title>
        <authorList>
            <person name="Campanaro S."/>
            <person name="Treu L."/>
            <person name="Rodriguez-R L.M."/>
            <person name="Kovalovszki A."/>
            <person name="Ziels R.M."/>
            <person name="Maus I."/>
            <person name="Zhu X."/>
            <person name="Kougias P.G."/>
            <person name="Basile A."/>
            <person name="Luo G."/>
            <person name="Schluter A."/>
            <person name="Konstantinidis K.T."/>
            <person name="Angelidaki I."/>
        </authorList>
    </citation>
    <scope>NUCLEOTIDE SEQUENCE [LARGE SCALE GENOMIC DNA]</scope>
    <source>
        <strain evidence="14">AS27yjCOA_65</strain>
    </source>
</reference>
<dbReference type="InterPro" id="IPR023201">
    <property type="entry name" value="SecY_dom_sf"/>
</dbReference>
<feature type="transmembrane region" description="Helical" evidence="13">
    <location>
        <begin position="164"/>
        <end position="182"/>
    </location>
</feature>
<evidence type="ECO:0000256" key="3">
    <source>
        <dbReference type="ARBA" id="ARBA00022448"/>
    </source>
</evidence>
<keyword evidence="7 11" id="KW-0811">Translocation</keyword>
<dbReference type="HAMAP" id="MF_01465">
    <property type="entry name" value="SecY"/>
    <property type="match status" value="1"/>
</dbReference>
<feature type="transmembrane region" description="Helical" evidence="13">
    <location>
        <begin position="257"/>
        <end position="277"/>
    </location>
</feature>
<dbReference type="AlphaFoldDB" id="A0A7X9FQA9"/>
<dbReference type="PROSITE" id="PS00756">
    <property type="entry name" value="SECY_2"/>
    <property type="match status" value="1"/>
</dbReference>
<name>A0A7X9FQA9_9DELT</name>
<organism evidence="14 15">
    <name type="scientific">SAR324 cluster bacterium</name>
    <dbReference type="NCBI Taxonomy" id="2024889"/>
    <lineage>
        <taxon>Bacteria</taxon>
        <taxon>Deltaproteobacteria</taxon>
        <taxon>SAR324 cluster</taxon>
    </lineage>
</organism>
<evidence type="ECO:0000256" key="8">
    <source>
        <dbReference type="ARBA" id="ARBA00023136"/>
    </source>
</evidence>
<feature type="non-terminal residue" evidence="14">
    <location>
        <position position="1"/>
    </location>
</feature>
<evidence type="ECO:0000256" key="13">
    <source>
        <dbReference type="SAM" id="Phobius"/>
    </source>
</evidence>
<dbReference type="InterPro" id="IPR030659">
    <property type="entry name" value="SecY_CS"/>
</dbReference>
<dbReference type="PANTHER" id="PTHR10906">
    <property type="entry name" value="SECY/SEC61-ALPHA FAMILY MEMBER"/>
    <property type="match status" value="1"/>
</dbReference>
<evidence type="ECO:0000256" key="9">
    <source>
        <dbReference type="ARBA" id="ARBA00039733"/>
    </source>
</evidence>
<dbReference type="EMBL" id="JAAZON010000148">
    <property type="protein sequence ID" value="NMC62251.1"/>
    <property type="molecule type" value="Genomic_DNA"/>
</dbReference>
<dbReference type="NCBIfam" id="TIGR00967">
    <property type="entry name" value="3a0501s007"/>
    <property type="match status" value="1"/>
</dbReference>
<feature type="transmembrane region" description="Helical" evidence="13">
    <location>
        <begin position="20"/>
        <end position="42"/>
    </location>
</feature>
<keyword evidence="8 13" id="KW-0472">Membrane</keyword>
<feature type="transmembrane region" description="Helical" evidence="13">
    <location>
        <begin position="62"/>
        <end position="82"/>
    </location>
</feature>
<evidence type="ECO:0000256" key="10">
    <source>
        <dbReference type="RuleBase" id="RU000537"/>
    </source>
</evidence>
<evidence type="ECO:0000313" key="15">
    <source>
        <dbReference type="Proteomes" id="UP000524246"/>
    </source>
</evidence>
<dbReference type="SUPFAM" id="SSF103491">
    <property type="entry name" value="Preprotein translocase SecY subunit"/>
    <property type="match status" value="1"/>
</dbReference>
<keyword evidence="5 11" id="KW-0653">Protein transport</keyword>
<accession>A0A7X9FQA9</accession>
<dbReference type="GO" id="GO:0016020">
    <property type="term" value="C:membrane"/>
    <property type="evidence" value="ECO:0007669"/>
    <property type="project" value="UniProtKB-SubCell"/>
</dbReference>
<feature type="transmembrane region" description="Helical" evidence="13">
    <location>
        <begin position="131"/>
        <end position="152"/>
    </location>
</feature>
<evidence type="ECO:0000256" key="5">
    <source>
        <dbReference type="ARBA" id="ARBA00022927"/>
    </source>
</evidence>
<proteinExistence type="inferred from homology"/>
<dbReference type="Proteomes" id="UP000524246">
    <property type="component" value="Unassembled WGS sequence"/>
</dbReference>
<feature type="transmembrane region" description="Helical" evidence="13">
    <location>
        <begin position="315"/>
        <end position="333"/>
    </location>
</feature>
<evidence type="ECO:0000256" key="6">
    <source>
        <dbReference type="ARBA" id="ARBA00022989"/>
    </source>
</evidence>
<comment type="function">
    <text evidence="10">The central subunit of the protein translocation channel SecYEG. Consists of two halves formed by TMs 1-5 and 6-10. These two domains form a lateral gate at the front which open onto the bilayer between TMs 2 and 7, and are clamped together by SecE at the back. The channel is closed by both a pore ring composed of hydrophobic SecY resides and a short helix (helix 2A) on the extracellular side of the membrane which forms a plug. The plug probably moves laterally to allow the channel to open. The ring and the pore may move independently.</text>
</comment>
<evidence type="ECO:0000256" key="12">
    <source>
        <dbReference type="RuleBase" id="RU004349"/>
    </source>
</evidence>
<protein>
    <recommendedName>
        <fullName evidence="9 10">Protein translocase subunit SecY</fullName>
    </recommendedName>
</protein>
<keyword evidence="3 11" id="KW-0813">Transport</keyword>
<comment type="subcellular location">
    <subcellularLocation>
        <location evidence="1 11">Membrane</location>
        <topology evidence="1 11">Multi-pass membrane protein</topology>
    </subcellularLocation>
</comment>
<gene>
    <name evidence="14" type="primary">secY</name>
    <name evidence="14" type="ORF">GYA55_03700</name>
</gene>
<evidence type="ECO:0000256" key="7">
    <source>
        <dbReference type="ARBA" id="ARBA00023010"/>
    </source>
</evidence>
<evidence type="ECO:0000256" key="4">
    <source>
        <dbReference type="ARBA" id="ARBA00022692"/>
    </source>
</evidence>
<comment type="similarity">
    <text evidence="2 12">Belongs to the SecY/SEC61-alpha family.</text>
</comment>
<keyword evidence="6 13" id="KW-1133">Transmembrane helix</keyword>
<evidence type="ECO:0000256" key="11">
    <source>
        <dbReference type="RuleBase" id="RU003484"/>
    </source>
</evidence>
<keyword evidence="4 11" id="KW-0812">Transmembrane</keyword>
<evidence type="ECO:0000313" key="14">
    <source>
        <dbReference type="EMBL" id="NMC62251.1"/>
    </source>
</evidence>
<dbReference type="PIRSF" id="PIRSF004557">
    <property type="entry name" value="SecY"/>
    <property type="match status" value="1"/>
</dbReference>
<sequence length="401" mass="43960">GSMLGLMDMFAGGALSAFSIFALGIMPYISSSIILQLLTVAIPHLEKLSKEGEMGRRKITQYTRYGTVALSMIQGFGIAYGLQHMASPSGAPIVLQPGFSFIIMTVITLTAGTAFIMWLGEQITERGLGNGISLIITAGILSSMPAVLVSSFELVRIHEISPLTLLFIFAFCFITLLGIVHVERSARRIPIQYPRRMVGKKMAQAQTQYLPLKVNMSGVIPPIFASALLSVPIIVLTAFSGNEIVQTVLDKFTVGGFWYEVTFVALIVFFCFFYVSVQFNPEDVAENLKKNGGFIPTVRPGKQTADFLYGVLNRITIWGAIYVSIICVVPQLVYQYSGATAFSRVFSGTSILIVVSVILDTAAQIEHMVIARNYEAFMSRSSKLRGGMGSMSHMRNRILKR</sequence>
<dbReference type="InterPro" id="IPR026593">
    <property type="entry name" value="SecY"/>
</dbReference>
<evidence type="ECO:0000256" key="2">
    <source>
        <dbReference type="ARBA" id="ARBA00005751"/>
    </source>
</evidence>
<feature type="transmembrane region" description="Helical" evidence="13">
    <location>
        <begin position="345"/>
        <end position="363"/>
    </location>
</feature>